<gene>
    <name evidence="10" type="ORF">DUI87_29132</name>
</gene>
<feature type="transmembrane region" description="Helical" evidence="7">
    <location>
        <begin position="976"/>
        <end position="996"/>
    </location>
</feature>
<dbReference type="GO" id="GO:0012505">
    <property type="term" value="C:endomembrane system"/>
    <property type="evidence" value="ECO:0007669"/>
    <property type="project" value="UniProtKB-SubCell"/>
</dbReference>
<evidence type="ECO:0000259" key="8">
    <source>
        <dbReference type="Pfam" id="PF06789"/>
    </source>
</evidence>
<dbReference type="GO" id="GO:0008285">
    <property type="term" value="P:negative regulation of cell population proliferation"/>
    <property type="evidence" value="ECO:0007669"/>
    <property type="project" value="TreeGrafter"/>
</dbReference>
<feature type="region of interest" description="Disordered" evidence="6">
    <location>
        <begin position="389"/>
        <end position="410"/>
    </location>
</feature>
<evidence type="ECO:0000313" key="10">
    <source>
        <dbReference type="EMBL" id="RMB94324.1"/>
    </source>
</evidence>
<dbReference type="PANTHER" id="PTHR31530:SF2">
    <property type="entry name" value="MAJOR INTRINSICALLY DISORDERED NOTCH2-BINDING RECEPTOR 1"/>
    <property type="match status" value="1"/>
</dbReference>
<evidence type="ECO:0000256" key="7">
    <source>
        <dbReference type="SAM" id="Phobius"/>
    </source>
</evidence>
<name>A0A3M0IZX2_HIRRU</name>
<evidence type="ECO:0000259" key="9">
    <source>
        <dbReference type="Pfam" id="PF22948"/>
    </source>
</evidence>
<feature type="region of interest" description="Disordered" evidence="6">
    <location>
        <begin position="751"/>
        <end position="773"/>
    </location>
</feature>
<evidence type="ECO:0000256" key="5">
    <source>
        <dbReference type="ARBA" id="ARBA00037847"/>
    </source>
</evidence>
<feature type="compositionally biased region" description="Low complexity" evidence="6">
    <location>
        <begin position="399"/>
        <end position="409"/>
    </location>
</feature>
<dbReference type="PANTHER" id="PTHR31530">
    <property type="entry name" value="MAJOR INTRINSICALLY DISORDERED NOTCH2-BINDING RECEPTOR 1 MINAR1 FAMILY MEMBER"/>
    <property type="match status" value="1"/>
</dbReference>
<keyword evidence="3 7" id="KW-1133">Transmembrane helix</keyword>
<dbReference type="AlphaFoldDB" id="A0A3M0IZX2"/>
<evidence type="ECO:0000256" key="1">
    <source>
        <dbReference type="ARBA" id="ARBA00006410"/>
    </source>
</evidence>
<feature type="domain" description="Major intrinsically disordered Notch2-binding receptor 1-like C-terminal" evidence="8">
    <location>
        <begin position="763"/>
        <end position="861"/>
    </location>
</feature>
<evidence type="ECO:0000256" key="3">
    <source>
        <dbReference type="ARBA" id="ARBA00022989"/>
    </source>
</evidence>
<comment type="similarity">
    <text evidence="1">Belongs to the MINAR family.</text>
</comment>
<dbReference type="Pfam" id="PF22948">
    <property type="entry name" value="MINAR1_N"/>
    <property type="match status" value="1"/>
</dbReference>
<dbReference type="GO" id="GO:0005886">
    <property type="term" value="C:plasma membrane"/>
    <property type="evidence" value="ECO:0007669"/>
    <property type="project" value="TreeGrafter"/>
</dbReference>
<feature type="region of interest" description="Disordered" evidence="6">
    <location>
        <begin position="656"/>
        <end position="675"/>
    </location>
</feature>
<keyword evidence="4 7" id="KW-0472">Membrane</keyword>
<comment type="subcellular location">
    <subcellularLocation>
        <location evidence="5">Endomembrane system</location>
        <topology evidence="5">Single-pass membrane protein</topology>
    </subcellularLocation>
</comment>
<feature type="domain" description="MINAR1 N-terminal helical" evidence="9">
    <location>
        <begin position="6"/>
        <end position="99"/>
    </location>
</feature>
<feature type="compositionally biased region" description="Polar residues" evidence="6">
    <location>
        <begin position="656"/>
        <end position="672"/>
    </location>
</feature>
<feature type="domain" description="Major intrinsically disordered Notch2-binding receptor 1-like C-terminal" evidence="8">
    <location>
        <begin position="932"/>
        <end position="998"/>
    </location>
</feature>
<dbReference type="EMBL" id="QRBI01000197">
    <property type="protein sequence ID" value="RMB94324.1"/>
    <property type="molecule type" value="Genomic_DNA"/>
</dbReference>
<dbReference type="Pfam" id="PF06789">
    <property type="entry name" value="MINAR1_C"/>
    <property type="match status" value="2"/>
</dbReference>
<feature type="region of interest" description="Disordered" evidence="6">
    <location>
        <begin position="273"/>
        <end position="298"/>
    </location>
</feature>
<keyword evidence="11" id="KW-1185">Reference proteome</keyword>
<dbReference type="GO" id="GO:0032007">
    <property type="term" value="P:negative regulation of TOR signaling"/>
    <property type="evidence" value="ECO:0007669"/>
    <property type="project" value="TreeGrafter"/>
</dbReference>
<keyword evidence="2 7" id="KW-0812">Transmembrane</keyword>
<comment type="caution">
    <text evidence="10">The sequence shown here is derived from an EMBL/GenBank/DDBJ whole genome shotgun (WGS) entry which is preliminary data.</text>
</comment>
<dbReference type="InterPro" id="IPR009626">
    <property type="entry name" value="MINAR1-like_C"/>
</dbReference>
<sequence>MESNQESSLFLVKILEELDTKQNTVSYQDLCKSLCARFDLSQLAKLRSVLFYTACLDPNFPATLFKDKMRCTVNNQQSKKIMVAADIVTIFNLIQMNGGVAKEKLPVARHRVKKKESFESCRSDTEICNMADCVPDCVPNCELNDQDFNRGFAVRRSSKCRKMDCKDCQQFVPSSEPNFLLGVSKDMKGRAASLDRLQALASYSIATSPPCEMQSTYFPMNIENESISDQDSLPISAGIKETFISNDEPFMMQSCVQKRNIFKEDFHNLITISPNLIPSNKTPEDGHREPQNRKESSKQTFFNHSFEMPYSSQYLNPIYSPIPDKRRVKHESLDDLQASTYFGPTTVLGPQETKKWTGKPTKQTAWPAKSWSLNTEEVPDFERSFFNRKQSEENPRYQSSSNPSPNFPSVERHQAYLNAKDQQPIMQANYAVKPNGHKPKEIPSILDVEKHEPVKKFKDKSINCTSVQILSIDRTMSVGTQTEQQVLDHKKCKDLCAAGQAKYGERHSLKQSDDDSEIVSDDISDIFRFLDDMSISGSTGVMQSSCYNSTGSLSQVHKSDCESSPEHNLTKISNGSACNKLDKVVRADVSNTDDELKTSVCKLVLRIGEIEKKLESLSGVREEISQVLGKLSKLDQKIQQPEKVSVQIDLNSLTSDAASDESNSPQIFQCHNTPHGGKLENNPEWCCSDASGSNSESLRVKALKKSLFTRRSSRSLTEENSATESKIASISNSPRDWRAITYTNQVGITEEEMKERDGGENKDWHRKSKEADRQYEIPQPHRLSKQPKDAFLIEQVFSPHPYPASLKSHMKSNPLYTDMRLTELAEVKRAQPSWTIEEYTRNSGDKGKIAALDLQEHETSNTCRRRSIPRLVLKHVTVEALKWLLETSQATNGVSSLHFGSALTGRHLLMPLLSNRLKRSYLNAIQDDAVSRKSETQESLNPNNLEYWMEDIYTPGYDSLLKRKEAEFRRAKVCKIAALIAAAACTVILVIVVPICTMKS</sequence>
<proteinExistence type="inferred from homology"/>
<dbReference type="InterPro" id="IPR039706">
    <property type="entry name" value="MINAR1-like"/>
</dbReference>
<dbReference type="InterPro" id="IPR055117">
    <property type="entry name" value="MINAR1_N"/>
</dbReference>
<evidence type="ECO:0008006" key="12">
    <source>
        <dbReference type="Google" id="ProtNLM"/>
    </source>
</evidence>
<evidence type="ECO:0000256" key="4">
    <source>
        <dbReference type="ARBA" id="ARBA00023136"/>
    </source>
</evidence>
<evidence type="ECO:0000313" key="11">
    <source>
        <dbReference type="Proteomes" id="UP000269221"/>
    </source>
</evidence>
<protein>
    <recommendedName>
        <fullName evidence="12">Major intrinsically disordered Notch2-binding receptor 1-like C-terminal domain-containing protein</fullName>
    </recommendedName>
</protein>
<dbReference type="Proteomes" id="UP000269221">
    <property type="component" value="Unassembled WGS sequence"/>
</dbReference>
<accession>A0A3M0IZX2</accession>
<evidence type="ECO:0000256" key="6">
    <source>
        <dbReference type="SAM" id="MobiDB-lite"/>
    </source>
</evidence>
<evidence type="ECO:0000256" key="2">
    <source>
        <dbReference type="ARBA" id="ARBA00022692"/>
    </source>
</evidence>
<feature type="compositionally biased region" description="Basic and acidic residues" evidence="6">
    <location>
        <begin position="282"/>
        <end position="297"/>
    </location>
</feature>
<dbReference type="STRING" id="333673.A0A3M0IZX2"/>
<organism evidence="10 11">
    <name type="scientific">Hirundo rustica rustica</name>
    <dbReference type="NCBI Taxonomy" id="333673"/>
    <lineage>
        <taxon>Eukaryota</taxon>
        <taxon>Metazoa</taxon>
        <taxon>Chordata</taxon>
        <taxon>Craniata</taxon>
        <taxon>Vertebrata</taxon>
        <taxon>Euteleostomi</taxon>
        <taxon>Archelosauria</taxon>
        <taxon>Archosauria</taxon>
        <taxon>Dinosauria</taxon>
        <taxon>Saurischia</taxon>
        <taxon>Theropoda</taxon>
        <taxon>Coelurosauria</taxon>
        <taxon>Aves</taxon>
        <taxon>Neognathae</taxon>
        <taxon>Neoaves</taxon>
        <taxon>Telluraves</taxon>
        <taxon>Australaves</taxon>
        <taxon>Passeriformes</taxon>
        <taxon>Sylvioidea</taxon>
        <taxon>Hirundinidae</taxon>
        <taxon>Hirundo</taxon>
    </lineage>
</organism>
<dbReference type="OrthoDB" id="8875526at2759"/>
<reference evidence="10 11" key="1">
    <citation type="submission" date="2018-07" db="EMBL/GenBank/DDBJ databases">
        <title>A high quality draft genome assembly of the barn swallow (H. rustica rustica).</title>
        <authorList>
            <person name="Formenti G."/>
            <person name="Chiara M."/>
            <person name="Poveda L."/>
            <person name="Francoijs K.-J."/>
            <person name="Bonisoli-Alquati A."/>
            <person name="Canova L."/>
            <person name="Gianfranceschi L."/>
            <person name="Horner D.S."/>
            <person name="Saino N."/>
        </authorList>
    </citation>
    <scope>NUCLEOTIDE SEQUENCE [LARGE SCALE GENOMIC DNA]</scope>
    <source>
        <strain evidence="10">Chelidonia</strain>
        <tissue evidence="10">Blood</tissue>
    </source>
</reference>